<dbReference type="EMBL" id="FNNH01000007">
    <property type="protein sequence ID" value="SDW30448.1"/>
    <property type="molecule type" value="Genomic_DNA"/>
</dbReference>
<proteinExistence type="predicted"/>
<dbReference type="Proteomes" id="UP000183454">
    <property type="component" value="Unassembled WGS sequence"/>
</dbReference>
<reference evidence="1 2" key="1">
    <citation type="submission" date="2016-10" db="EMBL/GenBank/DDBJ databases">
        <authorList>
            <person name="de Groot N.N."/>
        </authorList>
    </citation>
    <scope>NUCLEOTIDE SEQUENCE [LARGE SCALE GENOMIC DNA]</scope>
    <source>
        <strain evidence="1 2">Nm110</strain>
    </source>
</reference>
<organism evidence="1 2">
    <name type="scientific">Nitrosomonas communis</name>
    <dbReference type="NCBI Taxonomy" id="44574"/>
    <lineage>
        <taxon>Bacteria</taxon>
        <taxon>Pseudomonadati</taxon>
        <taxon>Pseudomonadota</taxon>
        <taxon>Betaproteobacteria</taxon>
        <taxon>Nitrosomonadales</taxon>
        <taxon>Nitrosomonadaceae</taxon>
        <taxon>Nitrosomonas</taxon>
    </lineage>
</organism>
<name>A0A1H2SG30_9PROT</name>
<dbReference type="AlphaFoldDB" id="A0A1H2SG30"/>
<protein>
    <submittedName>
        <fullName evidence="1">Uncharacterized protein</fullName>
    </submittedName>
</protein>
<accession>A0A1H2SG30</accession>
<evidence type="ECO:0000313" key="1">
    <source>
        <dbReference type="EMBL" id="SDW30448.1"/>
    </source>
</evidence>
<gene>
    <name evidence="1" type="ORF">SAMN05421882_100735</name>
</gene>
<sequence length="78" mass="8940">MYISILYSFHHFLSSNSTGKNLTLAMADSWIQANVSNSSWSEKNTQCLTVHFFPTTSRFKRAITLRLSFLPIFSFSVN</sequence>
<evidence type="ECO:0000313" key="2">
    <source>
        <dbReference type="Proteomes" id="UP000183454"/>
    </source>
</evidence>